<evidence type="ECO:0000256" key="13">
    <source>
        <dbReference type="SAM" id="SignalP"/>
    </source>
</evidence>
<keyword evidence="15" id="KW-1185">Reference proteome</keyword>
<dbReference type="GO" id="GO:0015031">
    <property type="term" value="P:protein transport"/>
    <property type="evidence" value="ECO:0007669"/>
    <property type="project" value="UniProtKB-KW"/>
</dbReference>
<evidence type="ECO:0000256" key="2">
    <source>
        <dbReference type="ARBA" id="ARBA00004115"/>
    </source>
</evidence>
<evidence type="ECO:0000256" key="12">
    <source>
        <dbReference type="ARBA" id="ARBA00023180"/>
    </source>
</evidence>
<evidence type="ECO:0000313" key="15">
    <source>
        <dbReference type="Proteomes" id="UP000190274"/>
    </source>
</evidence>
<keyword evidence="10" id="KW-1133">Transmembrane helix</keyword>
<feature type="chain" id="PRO_5009236311" description="Protein SOP4" evidence="13">
    <location>
        <begin position="20"/>
        <end position="244"/>
    </location>
</feature>
<evidence type="ECO:0000256" key="6">
    <source>
        <dbReference type="ARBA" id="ARBA00022692"/>
    </source>
</evidence>
<proteinExistence type="inferred from homology"/>
<evidence type="ECO:0000256" key="5">
    <source>
        <dbReference type="ARBA" id="ARBA00022448"/>
    </source>
</evidence>
<comment type="subcellular location">
    <subcellularLocation>
        <location evidence="2">Endoplasmic reticulum membrane</location>
        <topology evidence="2">Single-pass type I membrane protein</topology>
    </subcellularLocation>
</comment>
<keyword evidence="6" id="KW-0812">Transmembrane</keyword>
<evidence type="ECO:0000313" key="14">
    <source>
        <dbReference type="EMBL" id="SCU96962.1"/>
    </source>
</evidence>
<dbReference type="InterPro" id="IPR031395">
    <property type="entry name" value="Sop4"/>
</dbReference>
<comment type="similarity">
    <text evidence="3">Belongs to the SOP4 family.</text>
</comment>
<dbReference type="EMBL" id="LT598461">
    <property type="protein sequence ID" value="SCU96962.1"/>
    <property type="molecule type" value="Genomic_DNA"/>
</dbReference>
<organism evidence="14 15">
    <name type="scientific">Lachancea dasiensis</name>
    <dbReference type="NCBI Taxonomy" id="1072105"/>
    <lineage>
        <taxon>Eukaryota</taxon>
        <taxon>Fungi</taxon>
        <taxon>Dikarya</taxon>
        <taxon>Ascomycota</taxon>
        <taxon>Saccharomycotina</taxon>
        <taxon>Saccharomycetes</taxon>
        <taxon>Saccharomycetales</taxon>
        <taxon>Saccharomycetaceae</taxon>
        <taxon>Lachancea</taxon>
    </lineage>
</organism>
<keyword evidence="12" id="KW-0325">Glycoprotein</keyword>
<dbReference type="Proteomes" id="UP000190274">
    <property type="component" value="Chromosome H"/>
</dbReference>
<name>A0A1G4K0B7_9SACH</name>
<evidence type="ECO:0000256" key="3">
    <source>
        <dbReference type="ARBA" id="ARBA00007486"/>
    </source>
</evidence>
<evidence type="ECO:0000256" key="9">
    <source>
        <dbReference type="ARBA" id="ARBA00022927"/>
    </source>
</evidence>
<dbReference type="GO" id="GO:0006888">
    <property type="term" value="P:endoplasmic reticulum to Golgi vesicle-mediated transport"/>
    <property type="evidence" value="ECO:0007669"/>
    <property type="project" value="EnsemblFungi"/>
</dbReference>
<keyword evidence="11" id="KW-0472">Membrane</keyword>
<dbReference type="GO" id="GO:0005789">
    <property type="term" value="C:endoplasmic reticulum membrane"/>
    <property type="evidence" value="ECO:0007669"/>
    <property type="project" value="UniProtKB-SubCell"/>
</dbReference>
<evidence type="ECO:0000256" key="4">
    <source>
        <dbReference type="ARBA" id="ARBA00020106"/>
    </source>
</evidence>
<keyword evidence="5" id="KW-0813">Transport</keyword>
<dbReference type="OrthoDB" id="27095at2759"/>
<reference evidence="14 15" key="1">
    <citation type="submission" date="2016-03" db="EMBL/GenBank/DDBJ databases">
        <authorList>
            <person name="Devillers H."/>
        </authorList>
    </citation>
    <scope>NUCLEOTIDE SEQUENCE [LARGE SCALE GENOMIC DNA]</scope>
    <source>
        <strain evidence="14">CBS 10888</strain>
    </source>
</reference>
<dbReference type="Pfam" id="PF17081">
    <property type="entry name" value="SOP4"/>
    <property type="match status" value="1"/>
</dbReference>
<evidence type="ECO:0000256" key="8">
    <source>
        <dbReference type="ARBA" id="ARBA00022824"/>
    </source>
</evidence>
<keyword evidence="7 13" id="KW-0732">Signal</keyword>
<dbReference type="STRING" id="1266660.A0A1G4K0B7"/>
<protein>
    <recommendedName>
        <fullName evidence="4">Protein SOP4</fullName>
    </recommendedName>
</protein>
<comment type="function">
    <text evidence="1">Involved in the export of PMA1, possibly through the monitoring or assisting of PMA1 folding and acquisition of competence to enter vesicles.</text>
</comment>
<evidence type="ECO:0000256" key="7">
    <source>
        <dbReference type="ARBA" id="ARBA00022729"/>
    </source>
</evidence>
<keyword evidence="9" id="KW-0653">Protein transport</keyword>
<keyword evidence="8" id="KW-0256">Endoplasmic reticulum</keyword>
<evidence type="ECO:0000256" key="11">
    <source>
        <dbReference type="ARBA" id="ARBA00023136"/>
    </source>
</evidence>
<accession>A0A1G4K0B7</accession>
<feature type="signal peptide" evidence="13">
    <location>
        <begin position="1"/>
        <end position="19"/>
    </location>
</feature>
<gene>
    <name evidence="14" type="ORF">LADA_0H03708G</name>
</gene>
<evidence type="ECO:0000256" key="10">
    <source>
        <dbReference type="ARBA" id="ARBA00022989"/>
    </source>
</evidence>
<sequence>MHLVALIGLVLSICTVSLSATIEGKLDLSPFNITRRSVINTNFKLLQVGDLTGEPYVAATKIYDNHGNFKFQDVPEPRDGNSTTFFVLQSSSLDFNLKPNRILFRIDRSSPSNHTVEVKAYKNVFGKENFASPEITHPETLEEIGAKPFVSVSLVNKAPLRVYIQERNGSLLKSGAIANILNSKFKLAAAITAVFVLIAPSIIDKLDSAAVNTFLDDKLLQPQVQKQADQQEVKSELQQLDAKS</sequence>
<evidence type="ECO:0000256" key="1">
    <source>
        <dbReference type="ARBA" id="ARBA00002205"/>
    </source>
</evidence>
<dbReference type="AlphaFoldDB" id="A0A1G4K0B7"/>